<dbReference type="Gramene" id="OB0051G10010.1">
    <property type="protein sequence ID" value="OB0051G10010.1"/>
    <property type="gene ID" value="OB0051G10010"/>
</dbReference>
<dbReference type="EnsemblPlants" id="OB0051G10010.1">
    <property type="protein sequence ID" value="OB0051G10010.1"/>
    <property type="gene ID" value="OB0051G10010"/>
</dbReference>
<evidence type="ECO:0000313" key="7">
    <source>
        <dbReference type="EnsemblPlants" id="OB0051G10010.1"/>
    </source>
</evidence>
<keyword evidence="5" id="KW-0472">Membrane</keyword>
<accession>J3KUF6</accession>
<dbReference type="eggNOG" id="KOG1303">
    <property type="taxonomic scope" value="Eukaryota"/>
</dbReference>
<name>J3KUF6_ORYBR</name>
<sequence>MLCSLNYVLTAMLGYLIYGQDVQAQVTLNLPIGKLYTRIAILTTLITPLAKYALVIQPITTAIEEKLKPSAAAAEGAAGNNWLATRVLVGSHCRHYGGASIRGALLRLPHVVHRVIAERHRCCPVPVPELSKDLYAPGSNPSLRADGGHWYIGLRGLCGRCWHLHFTSPDYWYILICTARLI</sequence>
<keyword evidence="8" id="KW-1185">Reference proteome</keyword>
<dbReference type="HOGENOM" id="CLU_1484210_0_0_1"/>
<proteinExistence type="predicted"/>
<evidence type="ECO:0000256" key="1">
    <source>
        <dbReference type="ARBA" id="ARBA00004370"/>
    </source>
</evidence>
<dbReference type="Pfam" id="PF01490">
    <property type="entry name" value="Aa_trans"/>
    <property type="match status" value="1"/>
</dbReference>
<feature type="domain" description="Amino acid transporter transmembrane" evidence="6">
    <location>
        <begin position="2"/>
        <end position="77"/>
    </location>
</feature>
<comment type="subcellular location">
    <subcellularLocation>
        <location evidence="1">Membrane</location>
    </subcellularLocation>
</comment>
<dbReference type="InterPro" id="IPR013057">
    <property type="entry name" value="AA_transpt_TM"/>
</dbReference>
<evidence type="ECO:0000259" key="6">
    <source>
        <dbReference type="Pfam" id="PF01490"/>
    </source>
</evidence>
<keyword evidence="2" id="KW-0812">Transmembrane</keyword>
<reference evidence="7" key="1">
    <citation type="submission" date="2015-06" db="UniProtKB">
        <authorList>
            <consortium name="EnsemblPlants"/>
        </authorList>
    </citation>
    <scope>IDENTIFICATION</scope>
</reference>
<keyword evidence="4" id="KW-1133">Transmembrane helix</keyword>
<dbReference type="GO" id="GO:0016020">
    <property type="term" value="C:membrane"/>
    <property type="evidence" value="ECO:0007669"/>
    <property type="project" value="UniProtKB-SubCell"/>
</dbReference>
<dbReference type="STRING" id="4533.J3KUF6"/>
<dbReference type="AlphaFoldDB" id="J3KUF6"/>
<keyword evidence="3" id="KW-0029">Amino-acid transport</keyword>
<organism evidence="7">
    <name type="scientific">Oryza brachyantha</name>
    <name type="common">malo sina</name>
    <dbReference type="NCBI Taxonomy" id="4533"/>
    <lineage>
        <taxon>Eukaryota</taxon>
        <taxon>Viridiplantae</taxon>
        <taxon>Streptophyta</taxon>
        <taxon>Embryophyta</taxon>
        <taxon>Tracheophyta</taxon>
        <taxon>Spermatophyta</taxon>
        <taxon>Magnoliopsida</taxon>
        <taxon>Liliopsida</taxon>
        <taxon>Poales</taxon>
        <taxon>Poaceae</taxon>
        <taxon>BOP clade</taxon>
        <taxon>Oryzoideae</taxon>
        <taxon>Oryzeae</taxon>
        <taxon>Oryzinae</taxon>
        <taxon>Oryza</taxon>
    </lineage>
</organism>
<evidence type="ECO:0000256" key="2">
    <source>
        <dbReference type="ARBA" id="ARBA00022692"/>
    </source>
</evidence>
<evidence type="ECO:0000256" key="3">
    <source>
        <dbReference type="ARBA" id="ARBA00022970"/>
    </source>
</evidence>
<evidence type="ECO:0000313" key="8">
    <source>
        <dbReference type="Proteomes" id="UP000006038"/>
    </source>
</evidence>
<protein>
    <recommendedName>
        <fullName evidence="6">Amino acid transporter transmembrane domain-containing protein</fullName>
    </recommendedName>
</protein>
<evidence type="ECO:0000256" key="4">
    <source>
        <dbReference type="ARBA" id="ARBA00022989"/>
    </source>
</evidence>
<dbReference type="Proteomes" id="UP000006038">
    <property type="component" value="Unassembled WGS sequence"/>
</dbReference>
<evidence type="ECO:0000256" key="5">
    <source>
        <dbReference type="ARBA" id="ARBA00023136"/>
    </source>
</evidence>
<keyword evidence="3" id="KW-0813">Transport</keyword>
<dbReference type="GO" id="GO:0006865">
    <property type="term" value="P:amino acid transport"/>
    <property type="evidence" value="ECO:0007669"/>
    <property type="project" value="UniProtKB-KW"/>
</dbReference>